<evidence type="ECO:0000256" key="5">
    <source>
        <dbReference type="ARBA" id="ARBA00022857"/>
    </source>
</evidence>
<gene>
    <name evidence="9" type="ORF">LADA_0C07272G</name>
</gene>
<dbReference type="GO" id="GO:0046452">
    <property type="term" value="P:dihydrofolate metabolic process"/>
    <property type="evidence" value="ECO:0007669"/>
    <property type="project" value="TreeGrafter"/>
</dbReference>
<sequence>MSPKVPVVSIVACLMPEMGIGHQGKLPWKLKQEMAYFRQVTTGTFNSDRRNAVVMGRKTWESIPPKFRPLPGRVNVIVSRDHAHGLAPATESSDHVWQSNSLAKCLELLPQLVGDLERIFVIGGGEVYAQTMLLNDYMLMTEIRPEDGTEQPPMDTFLDRGKISQLYQRNDDVAGFLPSNVQLPNVPQIREKGYVYEFALYKRRPEA</sequence>
<evidence type="ECO:0000256" key="6">
    <source>
        <dbReference type="ARBA" id="ARBA00023002"/>
    </source>
</evidence>
<protein>
    <recommendedName>
        <fullName evidence="3">Dihydrofolate reductase</fullName>
        <ecNumber evidence="2">1.5.1.3</ecNumber>
    </recommendedName>
</protein>
<organism evidence="9 10">
    <name type="scientific">Lachancea dasiensis</name>
    <dbReference type="NCBI Taxonomy" id="1072105"/>
    <lineage>
        <taxon>Eukaryota</taxon>
        <taxon>Fungi</taxon>
        <taxon>Dikarya</taxon>
        <taxon>Ascomycota</taxon>
        <taxon>Saccharomycotina</taxon>
        <taxon>Saccharomycetes</taxon>
        <taxon>Saccharomycetales</taxon>
        <taxon>Saccharomycetaceae</taxon>
        <taxon>Lachancea</taxon>
    </lineage>
</organism>
<dbReference type="STRING" id="1266660.A0A1G4J071"/>
<evidence type="ECO:0000256" key="3">
    <source>
        <dbReference type="ARBA" id="ARBA00018886"/>
    </source>
</evidence>
<dbReference type="PRINTS" id="PR00070">
    <property type="entry name" value="DHFR"/>
</dbReference>
<dbReference type="Proteomes" id="UP000190274">
    <property type="component" value="Chromosome C"/>
</dbReference>
<dbReference type="InterPro" id="IPR012259">
    <property type="entry name" value="DHFR"/>
</dbReference>
<dbReference type="GO" id="GO:0046655">
    <property type="term" value="P:folic acid metabolic process"/>
    <property type="evidence" value="ECO:0007669"/>
    <property type="project" value="TreeGrafter"/>
</dbReference>
<evidence type="ECO:0000313" key="10">
    <source>
        <dbReference type="Proteomes" id="UP000190274"/>
    </source>
</evidence>
<dbReference type="AlphaFoldDB" id="A0A1G4J071"/>
<dbReference type="InterPro" id="IPR024072">
    <property type="entry name" value="DHFR-like_dom_sf"/>
</dbReference>
<dbReference type="GO" id="GO:0004146">
    <property type="term" value="F:dihydrofolate reductase activity"/>
    <property type="evidence" value="ECO:0007669"/>
    <property type="project" value="UniProtKB-EC"/>
</dbReference>
<comment type="pathway">
    <text evidence="1">Cofactor biosynthesis; tetrahydrofolate biosynthesis; 5,6,7,8-tetrahydrofolate from 7,8-dihydrofolate: step 1/1.</text>
</comment>
<dbReference type="GO" id="GO:0005739">
    <property type="term" value="C:mitochondrion"/>
    <property type="evidence" value="ECO:0007669"/>
    <property type="project" value="TreeGrafter"/>
</dbReference>
<proteinExistence type="inferred from homology"/>
<dbReference type="PROSITE" id="PS51330">
    <property type="entry name" value="DHFR_2"/>
    <property type="match status" value="1"/>
</dbReference>
<dbReference type="OrthoDB" id="414698at2759"/>
<dbReference type="CDD" id="cd00209">
    <property type="entry name" value="DHFR"/>
    <property type="match status" value="1"/>
</dbReference>
<dbReference type="PROSITE" id="PS00075">
    <property type="entry name" value="DHFR_1"/>
    <property type="match status" value="1"/>
</dbReference>
<dbReference type="EC" id="1.5.1.3" evidence="2"/>
<dbReference type="Pfam" id="PF00186">
    <property type="entry name" value="DHFR_1"/>
    <property type="match status" value="1"/>
</dbReference>
<dbReference type="GO" id="GO:0050661">
    <property type="term" value="F:NADP binding"/>
    <property type="evidence" value="ECO:0007669"/>
    <property type="project" value="InterPro"/>
</dbReference>
<dbReference type="InterPro" id="IPR017925">
    <property type="entry name" value="DHFR_CS"/>
</dbReference>
<dbReference type="GO" id="GO:0006730">
    <property type="term" value="P:one-carbon metabolic process"/>
    <property type="evidence" value="ECO:0007669"/>
    <property type="project" value="UniProtKB-KW"/>
</dbReference>
<dbReference type="Gene3D" id="3.40.430.10">
    <property type="entry name" value="Dihydrofolate Reductase, subunit A"/>
    <property type="match status" value="1"/>
</dbReference>
<keyword evidence="4" id="KW-0554">One-carbon metabolism</keyword>
<evidence type="ECO:0000259" key="8">
    <source>
        <dbReference type="PROSITE" id="PS51330"/>
    </source>
</evidence>
<evidence type="ECO:0000256" key="2">
    <source>
        <dbReference type="ARBA" id="ARBA00012856"/>
    </source>
</evidence>
<evidence type="ECO:0000256" key="1">
    <source>
        <dbReference type="ARBA" id="ARBA00004903"/>
    </source>
</evidence>
<keyword evidence="10" id="KW-1185">Reference proteome</keyword>
<name>A0A1G4J071_9SACH</name>
<accession>A0A1G4J071</accession>
<evidence type="ECO:0000313" key="9">
    <source>
        <dbReference type="EMBL" id="SCU82685.1"/>
    </source>
</evidence>
<dbReference type="InterPro" id="IPR001796">
    <property type="entry name" value="DHFR_dom"/>
</dbReference>
<reference evidence="10" key="1">
    <citation type="submission" date="2016-03" db="EMBL/GenBank/DDBJ databases">
        <authorList>
            <person name="Devillers H."/>
        </authorList>
    </citation>
    <scope>NUCLEOTIDE SEQUENCE [LARGE SCALE GENOMIC DNA]</scope>
</reference>
<comment type="similarity">
    <text evidence="7">Belongs to the dihydrofolate reductase family.</text>
</comment>
<dbReference type="GO" id="GO:0046654">
    <property type="term" value="P:tetrahydrofolate biosynthetic process"/>
    <property type="evidence" value="ECO:0007669"/>
    <property type="project" value="UniProtKB-UniPathway"/>
</dbReference>
<evidence type="ECO:0000256" key="4">
    <source>
        <dbReference type="ARBA" id="ARBA00022563"/>
    </source>
</evidence>
<dbReference type="UniPathway" id="UPA00077">
    <property type="reaction ID" value="UER00158"/>
</dbReference>
<dbReference type="EMBL" id="LT598459">
    <property type="protein sequence ID" value="SCU82685.1"/>
    <property type="molecule type" value="Genomic_DNA"/>
</dbReference>
<keyword evidence="6" id="KW-0560">Oxidoreductase</keyword>
<feature type="domain" description="DHFR" evidence="8">
    <location>
        <begin position="6"/>
        <end position="203"/>
    </location>
</feature>
<keyword evidence="5" id="KW-0521">NADP</keyword>
<dbReference type="PANTHER" id="PTHR48069">
    <property type="entry name" value="DIHYDROFOLATE REDUCTASE"/>
    <property type="match status" value="1"/>
</dbReference>
<dbReference type="PANTHER" id="PTHR48069:SF3">
    <property type="entry name" value="DIHYDROFOLATE REDUCTASE"/>
    <property type="match status" value="1"/>
</dbReference>
<dbReference type="SUPFAM" id="SSF53597">
    <property type="entry name" value="Dihydrofolate reductase-like"/>
    <property type="match status" value="1"/>
</dbReference>
<evidence type="ECO:0000256" key="7">
    <source>
        <dbReference type="RuleBase" id="RU004474"/>
    </source>
</evidence>